<reference evidence="1" key="1">
    <citation type="journal article" date="2015" name="Nature">
        <title>Complex archaea that bridge the gap between prokaryotes and eukaryotes.</title>
        <authorList>
            <person name="Spang A."/>
            <person name="Saw J.H."/>
            <person name="Jorgensen S.L."/>
            <person name="Zaremba-Niedzwiedzka K."/>
            <person name="Martijn J."/>
            <person name="Lind A.E."/>
            <person name="van Eijk R."/>
            <person name="Schleper C."/>
            <person name="Guy L."/>
            <person name="Ettema T.J."/>
        </authorList>
    </citation>
    <scope>NUCLEOTIDE SEQUENCE</scope>
</reference>
<proteinExistence type="predicted"/>
<evidence type="ECO:0000313" key="1">
    <source>
        <dbReference type="EMBL" id="KKM87451.1"/>
    </source>
</evidence>
<organism evidence="1">
    <name type="scientific">marine sediment metagenome</name>
    <dbReference type="NCBI Taxonomy" id="412755"/>
    <lineage>
        <taxon>unclassified sequences</taxon>
        <taxon>metagenomes</taxon>
        <taxon>ecological metagenomes</taxon>
    </lineage>
</organism>
<dbReference type="EMBL" id="LAZR01007099">
    <property type="protein sequence ID" value="KKM87451.1"/>
    <property type="molecule type" value="Genomic_DNA"/>
</dbReference>
<protein>
    <submittedName>
        <fullName evidence="1">Uncharacterized protein</fullName>
    </submittedName>
</protein>
<accession>A0A0F9LJP1</accession>
<name>A0A0F9LJP1_9ZZZZ</name>
<sequence>MAATEYSGNEKDIIRIESGAGTGDTDVLTSDGNWWYNETGIFGWSLNDLRTGVSVRGFSFQ</sequence>
<comment type="caution">
    <text evidence="1">The sequence shown here is derived from an EMBL/GenBank/DDBJ whole genome shotgun (WGS) entry which is preliminary data.</text>
</comment>
<dbReference type="AlphaFoldDB" id="A0A0F9LJP1"/>
<gene>
    <name evidence="1" type="ORF">LCGC14_1268760</name>
</gene>